<keyword evidence="4" id="KW-1003">Cell membrane</keyword>
<dbReference type="VEuPathDB" id="FungiDB:yc1106_09291"/>
<sequence length="430" mass="47602">MSTPCAMSRGGHEENSVGADARPACNGDRTAREDDQGLPKWLIPSDRRGWRKIVQNFTPAWFAVTMGTGIVAVLLHTLSDLYPDHHGSLRYLSIVFFVMNIAIFFTIFVISLLRYTLYPATWTLMLRHPVQSLFLGTMPMGFATIVNMFVAICVPAWGGSTPYVAWGMWWLDVVVSIACCLWLPFQMMTKHRNQHETMTAAWLLPIVACIVAAASGGVVASVLPDDKHALITIVTSYVLWSMGLPLALVVLTIYFHRLAIHHLPPQEVIVSVFLPLGPMGQGGYAAMQLGIQASEVFPRMHTLHPLAGEILYVLGWITALVLWGFGLVWLFFAVASISRSKFPCNLGWWGFTFPIGVFTMSTITMGQEMPSAFFRVLGTVLAVGVMLLWVMVAAGTVKNIVYGNVFVAPCLKEIEKRAAAEAEMRTYRDV</sequence>
<feature type="transmembrane region" description="Helical" evidence="11">
    <location>
        <begin position="197"/>
        <end position="223"/>
    </location>
</feature>
<name>A0A9Q8ZEU4_CURCL</name>
<organism evidence="12 13">
    <name type="scientific">Curvularia clavata</name>
    <dbReference type="NCBI Taxonomy" id="95742"/>
    <lineage>
        <taxon>Eukaryota</taxon>
        <taxon>Fungi</taxon>
        <taxon>Dikarya</taxon>
        <taxon>Ascomycota</taxon>
        <taxon>Pezizomycotina</taxon>
        <taxon>Dothideomycetes</taxon>
        <taxon>Pleosporomycetidae</taxon>
        <taxon>Pleosporales</taxon>
        <taxon>Pleosporineae</taxon>
        <taxon>Pleosporaceae</taxon>
        <taxon>Curvularia</taxon>
    </lineage>
</organism>
<evidence type="ECO:0000313" key="13">
    <source>
        <dbReference type="Proteomes" id="UP001056012"/>
    </source>
</evidence>
<dbReference type="PANTHER" id="PTHR31686:SF1">
    <property type="entry name" value="SULFITE EFFLUX PUMP SSU1"/>
    <property type="match status" value="1"/>
</dbReference>
<proteinExistence type="inferred from homology"/>
<feature type="transmembrane region" description="Helical" evidence="11">
    <location>
        <begin position="372"/>
        <end position="392"/>
    </location>
</feature>
<feature type="transmembrane region" description="Helical" evidence="11">
    <location>
        <begin position="91"/>
        <end position="113"/>
    </location>
</feature>
<feature type="transmembrane region" description="Helical" evidence="11">
    <location>
        <begin position="268"/>
        <end position="291"/>
    </location>
</feature>
<keyword evidence="13" id="KW-1185">Reference proteome</keyword>
<evidence type="ECO:0000256" key="5">
    <source>
        <dbReference type="ARBA" id="ARBA00022692"/>
    </source>
</evidence>
<evidence type="ECO:0000313" key="12">
    <source>
        <dbReference type="EMBL" id="USP82017.1"/>
    </source>
</evidence>
<dbReference type="PANTHER" id="PTHR31686">
    <property type="match status" value="1"/>
</dbReference>
<dbReference type="AlphaFoldDB" id="A0A9Q8ZEU4"/>
<dbReference type="OrthoDB" id="1099at2759"/>
<accession>A0A9Q8ZEU4</accession>
<keyword evidence="6 11" id="KW-1133">Transmembrane helix</keyword>
<dbReference type="FunFam" id="1.50.10.150:FF:000004">
    <property type="entry name" value="Malic acid transporter"/>
    <property type="match status" value="1"/>
</dbReference>
<comment type="subcellular location">
    <subcellularLocation>
        <location evidence="1">Cell membrane</location>
        <topology evidence="1">Multi-pass membrane protein</topology>
    </subcellularLocation>
</comment>
<feature type="transmembrane region" description="Helical" evidence="11">
    <location>
        <begin position="57"/>
        <end position="79"/>
    </location>
</feature>
<evidence type="ECO:0000256" key="3">
    <source>
        <dbReference type="ARBA" id="ARBA00022448"/>
    </source>
</evidence>
<dbReference type="Gene3D" id="1.50.10.150">
    <property type="entry name" value="Voltage-dependent anion channel"/>
    <property type="match status" value="1"/>
</dbReference>
<keyword evidence="7 11" id="KW-0472">Membrane</keyword>
<dbReference type="InterPro" id="IPR051629">
    <property type="entry name" value="Sulfite_efflux_TDT"/>
</dbReference>
<evidence type="ECO:0000256" key="1">
    <source>
        <dbReference type="ARBA" id="ARBA00004651"/>
    </source>
</evidence>
<evidence type="ECO:0000256" key="8">
    <source>
        <dbReference type="ARBA" id="ARBA00056100"/>
    </source>
</evidence>
<evidence type="ECO:0000256" key="11">
    <source>
        <dbReference type="SAM" id="Phobius"/>
    </source>
</evidence>
<evidence type="ECO:0000256" key="6">
    <source>
        <dbReference type="ARBA" id="ARBA00022989"/>
    </source>
</evidence>
<comment type="function">
    <text evidence="8">Sulphite efflux pump required for the secretion of sulphite as a reducing agent. In the presence of sulphite, cystine in keratin is directly cleaved to cysteine and S-sulphocysteine, and thereby, reduced proteins become accessible to hydrolysis by a variety of secreted endo- and exoproteases. Excretion of sulphite mediated by an efflux pump also represents a detoxification pathway for dermatophytes during infection of the epidermal stratum corneum, hair and nails, which are rich in cysteine.</text>
</comment>
<evidence type="ECO:0000256" key="7">
    <source>
        <dbReference type="ARBA" id="ARBA00023136"/>
    </source>
</evidence>
<evidence type="ECO:0000256" key="9">
    <source>
        <dbReference type="ARBA" id="ARBA00072906"/>
    </source>
</evidence>
<keyword evidence="3" id="KW-0813">Transport</keyword>
<dbReference type="EMBL" id="CP089280">
    <property type="protein sequence ID" value="USP82017.1"/>
    <property type="molecule type" value="Genomic_DNA"/>
</dbReference>
<comment type="similarity">
    <text evidence="2">Belongs to the tellurite-resistance/dicarboxylate transporter (TDT) family.</text>
</comment>
<dbReference type="CDD" id="cd09318">
    <property type="entry name" value="TDT_SSU1"/>
    <property type="match status" value="1"/>
</dbReference>
<dbReference type="Proteomes" id="UP001056012">
    <property type="component" value="Chromosome 7"/>
</dbReference>
<feature type="transmembrane region" description="Helical" evidence="11">
    <location>
        <begin position="346"/>
        <end position="366"/>
    </location>
</feature>
<reference evidence="12" key="1">
    <citation type="submission" date="2021-12" db="EMBL/GenBank/DDBJ databases">
        <title>Curvularia clavata genome.</title>
        <authorList>
            <person name="Cao Y."/>
        </authorList>
    </citation>
    <scope>NUCLEOTIDE SEQUENCE</scope>
    <source>
        <strain evidence="12">Yc1106</strain>
    </source>
</reference>
<evidence type="ECO:0000256" key="2">
    <source>
        <dbReference type="ARBA" id="ARBA00008566"/>
    </source>
</evidence>
<dbReference type="InterPro" id="IPR038665">
    <property type="entry name" value="Voltage-dep_anion_channel_sf"/>
</dbReference>
<dbReference type="InterPro" id="IPR004695">
    <property type="entry name" value="SLAC1/Mae1/Ssu1/TehA"/>
</dbReference>
<dbReference type="GO" id="GO:0005886">
    <property type="term" value="C:plasma membrane"/>
    <property type="evidence" value="ECO:0007669"/>
    <property type="project" value="UniProtKB-SubCell"/>
</dbReference>
<protein>
    <recommendedName>
        <fullName evidence="9">Sulfite efflux pump SSU1</fullName>
    </recommendedName>
</protein>
<feature type="transmembrane region" description="Helical" evidence="11">
    <location>
        <begin position="133"/>
        <end position="157"/>
    </location>
</feature>
<dbReference type="Pfam" id="PF03595">
    <property type="entry name" value="SLAC1"/>
    <property type="match status" value="1"/>
</dbReference>
<feature type="transmembrane region" description="Helical" evidence="11">
    <location>
        <begin position="163"/>
        <end position="185"/>
    </location>
</feature>
<gene>
    <name evidence="12" type="ORF">yc1106_09291</name>
</gene>
<keyword evidence="5 11" id="KW-0812">Transmembrane</keyword>
<evidence type="ECO:0000256" key="10">
    <source>
        <dbReference type="SAM" id="MobiDB-lite"/>
    </source>
</evidence>
<evidence type="ECO:0000256" key="4">
    <source>
        <dbReference type="ARBA" id="ARBA00022475"/>
    </source>
</evidence>
<dbReference type="GO" id="GO:0000319">
    <property type="term" value="F:sulfite transmembrane transporter activity"/>
    <property type="evidence" value="ECO:0007669"/>
    <property type="project" value="TreeGrafter"/>
</dbReference>
<feature type="region of interest" description="Disordered" evidence="10">
    <location>
        <begin position="1"/>
        <end position="34"/>
    </location>
</feature>
<feature type="transmembrane region" description="Helical" evidence="11">
    <location>
        <begin position="311"/>
        <end position="334"/>
    </location>
</feature>
<feature type="transmembrane region" description="Helical" evidence="11">
    <location>
        <begin position="229"/>
        <end position="256"/>
    </location>
</feature>